<evidence type="ECO:0000256" key="5">
    <source>
        <dbReference type="ARBA" id="ARBA00047460"/>
    </source>
</evidence>
<dbReference type="GO" id="GO:0009159">
    <property type="term" value="P:deoxyribonucleoside monophosphate catabolic process"/>
    <property type="evidence" value="ECO:0007669"/>
    <property type="project" value="InterPro"/>
</dbReference>
<dbReference type="GO" id="GO:0009116">
    <property type="term" value="P:nucleoside metabolic process"/>
    <property type="evidence" value="ECO:0007669"/>
    <property type="project" value="UniProtKB-UniRule"/>
</dbReference>
<dbReference type="Pfam" id="PF05014">
    <property type="entry name" value="Nuc_deoxyrib_tr"/>
    <property type="match status" value="1"/>
</dbReference>
<evidence type="ECO:0000256" key="1">
    <source>
        <dbReference type="ARBA" id="ARBA00011407"/>
    </source>
</evidence>
<dbReference type="EMBL" id="CAIIXF020000008">
    <property type="protein sequence ID" value="CAH1792537.1"/>
    <property type="molecule type" value="Genomic_DNA"/>
</dbReference>
<keyword evidence="2 6" id="KW-0378">Hydrolase</keyword>
<keyword evidence="6" id="KW-0539">Nucleus</keyword>
<gene>
    <name evidence="7" type="ORF">OFUS_LOCUS17494</name>
</gene>
<feature type="binding site" description="in other chain" evidence="6">
    <location>
        <position position="86"/>
    </location>
    <ligand>
        <name>substrate</name>
        <note>ligand shared between homodimeric partners</note>
    </ligand>
</feature>
<evidence type="ECO:0000313" key="7">
    <source>
        <dbReference type="EMBL" id="CAH1792537.1"/>
    </source>
</evidence>
<comment type="subcellular location">
    <subcellularLocation>
        <location evidence="6">Cytoplasm</location>
    </subcellularLocation>
    <subcellularLocation>
        <location evidence="6">Nucleus</location>
    </subcellularLocation>
</comment>
<evidence type="ECO:0000313" key="8">
    <source>
        <dbReference type="Proteomes" id="UP000749559"/>
    </source>
</evidence>
<evidence type="ECO:0000256" key="2">
    <source>
        <dbReference type="ARBA" id="ARBA00022801"/>
    </source>
</evidence>
<evidence type="ECO:0000256" key="4">
    <source>
        <dbReference type="ARBA" id="ARBA00023295"/>
    </source>
</evidence>
<sequence>MFTIYFCGSIRGGRQDADLYQRIIKKLKKYGKVLTEFVGSDELMGELDATLDNDEVKIHNNDIGWLSTSSAVVAEVTQPSLGVGYELGRAVAMDKKVLCLYRPQPDKLLSAMIRGANNDKNFLCRDYEENPSLILFSRTFSKLSLESTPKPLRK</sequence>
<dbReference type="SUPFAM" id="SSF52309">
    <property type="entry name" value="N-(deoxy)ribosyltransferase-like"/>
    <property type="match status" value="1"/>
</dbReference>
<organism evidence="7 8">
    <name type="scientific">Owenia fusiformis</name>
    <name type="common">Polychaete worm</name>
    <dbReference type="NCBI Taxonomy" id="6347"/>
    <lineage>
        <taxon>Eukaryota</taxon>
        <taxon>Metazoa</taxon>
        <taxon>Spiralia</taxon>
        <taxon>Lophotrochozoa</taxon>
        <taxon>Annelida</taxon>
        <taxon>Polychaeta</taxon>
        <taxon>Sedentaria</taxon>
        <taxon>Canalipalpata</taxon>
        <taxon>Sabellida</taxon>
        <taxon>Oweniida</taxon>
        <taxon>Oweniidae</taxon>
        <taxon>Owenia</taxon>
    </lineage>
</organism>
<dbReference type="PANTHER" id="PTHR15364">
    <property type="entry name" value="2'-DEOXYNUCLEOSIDE 5'-PHOSPHATE N-HYDROLASE 1"/>
    <property type="match status" value="1"/>
</dbReference>
<dbReference type="FunFam" id="3.40.50.450:FF:000019">
    <property type="entry name" value="2'-deoxynucleoside 5'-phosphate N-hydrolase 1"/>
    <property type="match status" value="1"/>
</dbReference>
<comment type="function">
    <text evidence="6">Catalyzes the cleavage of the N-glycosidic bond of deoxyribonucleoside 5'-monophosphates to yield deoxyribose 5-phosphate and a purine or pyrimidine base.</text>
</comment>
<dbReference type="InterPro" id="IPR051239">
    <property type="entry name" value="2'-dNMP_N-hydrolase"/>
</dbReference>
<protein>
    <recommendedName>
        <fullName evidence="6">Putative 2'-deoxynucleoside 5'-phosphate N-hydrolase 1</fullName>
        <ecNumber evidence="6">3.2.2.-</ecNumber>
    </recommendedName>
</protein>
<evidence type="ECO:0000256" key="3">
    <source>
        <dbReference type="ARBA" id="ARBA00023080"/>
    </source>
</evidence>
<dbReference type="InterPro" id="IPR028607">
    <property type="entry name" value="DNPH1"/>
</dbReference>
<dbReference type="GO" id="GO:0006163">
    <property type="term" value="P:purine nucleotide metabolic process"/>
    <property type="evidence" value="ECO:0007669"/>
    <property type="project" value="UniProtKB-ARBA"/>
</dbReference>
<dbReference type="Proteomes" id="UP000749559">
    <property type="component" value="Unassembled WGS sequence"/>
</dbReference>
<proteinExistence type="inferred from homology"/>
<dbReference type="PANTHER" id="PTHR15364:SF0">
    <property type="entry name" value="2'-DEOXYNUCLEOSIDE 5'-PHOSPHATE N-HYDROLASE 1"/>
    <property type="match status" value="1"/>
</dbReference>
<comment type="subunit">
    <text evidence="1 6">Monomer and homodimer.</text>
</comment>
<keyword evidence="3 6" id="KW-0546">Nucleotide metabolism</keyword>
<keyword evidence="4 6" id="KW-0326">Glycosidase</keyword>
<accession>A0A8S4PG49</accession>
<comment type="catalytic activity">
    <reaction evidence="6">
        <text>a purine 2'-deoxyribonucleoside 5'-phosphate + H2O = a purine nucleobase + 2-deoxy-D-ribose 5-phosphate</text>
        <dbReference type="Rhea" id="RHEA:51132"/>
        <dbReference type="ChEBI" id="CHEBI:15377"/>
        <dbReference type="ChEBI" id="CHEBI:26386"/>
        <dbReference type="ChEBI" id="CHEBI:62877"/>
        <dbReference type="ChEBI" id="CHEBI:142198"/>
    </reaction>
</comment>
<keyword evidence="6" id="KW-0963">Cytoplasm</keyword>
<comment type="catalytic activity">
    <reaction evidence="5">
        <text>5-hydroxymethyl-dUMP + H2O = 5-hydroxymethyluracil + 2-deoxy-D-ribose 5-phosphate</text>
        <dbReference type="Rhea" id="RHEA:77099"/>
        <dbReference type="ChEBI" id="CHEBI:15377"/>
        <dbReference type="ChEBI" id="CHEBI:16964"/>
        <dbReference type="ChEBI" id="CHEBI:62877"/>
        <dbReference type="ChEBI" id="CHEBI:90409"/>
    </reaction>
    <physiologicalReaction direction="left-to-right" evidence="5">
        <dbReference type="Rhea" id="RHEA:77100"/>
    </physiologicalReaction>
</comment>
<dbReference type="OrthoDB" id="18087at2759"/>
<dbReference type="GO" id="GO:0070694">
    <property type="term" value="F:5-hydroxymethyl-dUMP N-hydrolase activity"/>
    <property type="evidence" value="ECO:0007669"/>
    <property type="project" value="InterPro"/>
</dbReference>
<keyword evidence="8" id="KW-1185">Reference proteome</keyword>
<dbReference type="GO" id="GO:0005737">
    <property type="term" value="C:cytoplasm"/>
    <property type="evidence" value="ECO:0007669"/>
    <property type="project" value="UniProtKB-SubCell"/>
</dbReference>
<comment type="caution">
    <text evidence="7">The sequence shown here is derived from an EMBL/GenBank/DDBJ whole genome shotgun (WGS) entry which is preliminary data.</text>
</comment>
<dbReference type="Gene3D" id="3.40.50.450">
    <property type="match status" value="1"/>
</dbReference>
<dbReference type="EC" id="3.2.2.-" evidence="6"/>
<comment type="catalytic activity">
    <reaction evidence="6">
        <text>a pyrimidine 2'-deoxyribonucleoside 5'-phosphate + H2O = a pyrimidine nucleobase + 2-deoxy-D-ribose 5-phosphate</text>
        <dbReference type="Rhea" id="RHEA:57852"/>
        <dbReference type="ChEBI" id="CHEBI:15377"/>
        <dbReference type="ChEBI" id="CHEBI:26432"/>
        <dbReference type="ChEBI" id="CHEBI:62877"/>
        <dbReference type="ChEBI" id="CHEBI:142209"/>
    </reaction>
</comment>
<dbReference type="InterPro" id="IPR007710">
    <property type="entry name" value="Nucleoside_deoxyribTrfase"/>
</dbReference>
<dbReference type="AlphaFoldDB" id="A0A8S4PG49"/>
<dbReference type="GO" id="GO:0005634">
    <property type="term" value="C:nucleus"/>
    <property type="evidence" value="ECO:0007669"/>
    <property type="project" value="UniProtKB-SubCell"/>
</dbReference>
<feature type="binding site" description="in other chain" evidence="6">
    <location>
        <position position="20"/>
    </location>
    <ligand>
        <name>substrate</name>
        <note>ligand shared between homodimeric partners</note>
    </ligand>
</feature>
<dbReference type="GO" id="GO:0042802">
    <property type="term" value="F:identical protein binding"/>
    <property type="evidence" value="ECO:0007669"/>
    <property type="project" value="UniProtKB-ARBA"/>
</dbReference>
<feature type="binding site" evidence="6">
    <location>
        <begin position="110"/>
        <end position="112"/>
    </location>
    <ligand>
        <name>substrate</name>
        <note>ligand shared between homodimeric partners</note>
    </ligand>
</feature>
<evidence type="ECO:0000256" key="6">
    <source>
        <dbReference type="HAMAP-Rule" id="MF_03036"/>
    </source>
</evidence>
<name>A0A8S4PG49_OWEFU</name>
<comment type="similarity">
    <text evidence="6">Belongs to the 2'-deoxynucleoside 5'-phosphate N-hydrolase 1 family.</text>
</comment>
<dbReference type="HAMAP" id="MF_03036">
    <property type="entry name" value="Nuc_phosphate_hydrolase"/>
    <property type="match status" value="1"/>
</dbReference>
<feature type="binding site" description="in other chain" evidence="6">
    <location>
        <begin position="5"/>
        <end position="11"/>
    </location>
    <ligand>
        <name>substrate</name>
        <note>ligand shared between homodimeric partners</note>
    </ligand>
</feature>
<reference evidence="7" key="1">
    <citation type="submission" date="2022-03" db="EMBL/GenBank/DDBJ databases">
        <authorList>
            <person name="Martin C."/>
        </authorList>
    </citation>
    <scope>NUCLEOTIDE SEQUENCE</scope>
</reference>